<dbReference type="VEuPathDB" id="FungiDB:sscle_11g081760"/>
<feature type="region of interest" description="Disordered" evidence="1">
    <location>
        <begin position="212"/>
        <end position="231"/>
    </location>
</feature>
<sequence length="309" mass="34636">MTSTVELLELKDNINDVADFCQPDEFLDIFNFDRYYTDTGMDMSYEEFSHLEPFDEEDVQPVKEASPDLDQPSTPDVLDPTMKVPSDLSAETPSKLSVPICMIAIGTVDNDGVCESEPLPNLLKAPISGVLDGTACESVLALKDSETSEVVDDKVVVPKPSEVKTEQSTIYVQQPLDLAIIDLTESSGEESAPPMTLRKVKKDQNLPSSIESSTALLSKKRKPSESQDNVLRTGRCTRRKTSFRKHLSDENVFLVSSVEDIEKLLENRQEMALAENTRVGLIELKNKFLAWGVHDQRVTEEWEEVTNWY</sequence>
<evidence type="ECO:0000313" key="2">
    <source>
        <dbReference type="EMBL" id="APA13406.1"/>
    </source>
</evidence>
<protein>
    <submittedName>
        <fullName evidence="2">Uncharacterized protein</fullName>
    </submittedName>
</protein>
<dbReference type="RefSeq" id="XP_001591368.1">
    <property type="nucleotide sequence ID" value="XM_001591318.1"/>
</dbReference>
<dbReference type="OrthoDB" id="3556154at2759"/>
<reference evidence="3" key="1">
    <citation type="journal article" date="2017" name="Genome Biol. Evol.">
        <title>The complete genome sequence of the phytopathogenic fungus Sclerotinia sclerotiorum reveals insights into the genome architecture of broad host range pathogens.</title>
        <authorList>
            <person name="Derbyshire M."/>
            <person name="Denton-Giles M."/>
            <person name="Hegedus D."/>
            <person name="Seifbarghy S."/>
            <person name="Rollins J."/>
            <person name="van Kan J."/>
            <person name="Seidl M.F."/>
            <person name="Faino L."/>
            <person name="Mbengue M."/>
            <person name="Navaud O."/>
            <person name="Raffaele S."/>
            <person name="Hammond-Kosack K."/>
            <person name="Heard S."/>
            <person name="Oliver R."/>
        </authorList>
    </citation>
    <scope>NUCLEOTIDE SEQUENCE [LARGE SCALE GENOMIC DNA]</scope>
    <source>
        <strain evidence="3">ATCC 18683 / 1980 / Ss-1</strain>
    </source>
</reference>
<proteinExistence type="predicted"/>
<dbReference type="EMBL" id="CP017824">
    <property type="protein sequence ID" value="APA13406.1"/>
    <property type="molecule type" value="Genomic_DNA"/>
</dbReference>
<dbReference type="AlphaFoldDB" id="A0A1D9QEM3"/>
<gene>
    <name evidence="2" type="ORF">sscle_11g081760</name>
</gene>
<dbReference type="Proteomes" id="UP000177798">
    <property type="component" value="Chromosome 11"/>
</dbReference>
<evidence type="ECO:0000256" key="1">
    <source>
        <dbReference type="SAM" id="MobiDB-lite"/>
    </source>
</evidence>
<name>A0A1D9QEM3_SCLS1</name>
<accession>A0A1D9QEM3</accession>
<evidence type="ECO:0000313" key="3">
    <source>
        <dbReference type="Proteomes" id="UP000177798"/>
    </source>
</evidence>
<organism evidence="2 3">
    <name type="scientific">Sclerotinia sclerotiorum (strain ATCC 18683 / 1980 / Ss-1)</name>
    <name type="common">White mold</name>
    <name type="synonym">Whetzelinia sclerotiorum</name>
    <dbReference type="NCBI Taxonomy" id="665079"/>
    <lineage>
        <taxon>Eukaryota</taxon>
        <taxon>Fungi</taxon>
        <taxon>Dikarya</taxon>
        <taxon>Ascomycota</taxon>
        <taxon>Pezizomycotina</taxon>
        <taxon>Leotiomycetes</taxon>
        <taxon>Helotiales</taxon>
        <taxon>Sclerotiniaceae</taxon>
        <taxon>Sclerotinia</taxon>
    </lineage>
</organism>
<feature type="region of interest" description="Disordered" evidence="1">
    <location>
        <begin position="56"/>
        <end position="90"/>
    </location>
</feature>
<dbReference type="KEGG" id="ssl:SS1G_07994"/>